<gene>
    <name evidence="3" type="ORF">FB567DRAFT_592106</name>
</gene>
<organism evidence="3 4">
    <name type="scientific">Paraphoma chrysanthemicola</name>
    <dbReference type="NCBI Taxonomy" id="798071"/>
    <lineage>
        <taxon>Eukaryota</taxon>
        <taxon>Fungi</taxon>
        <taxon>Dikarya</taxon>
        <taxon>Ascomycota</taxon>
        <taxon>Pezizomycotina</taxon>
        <taxon>Dothideomycetes</taxon>
        <taxon>Pleosporomycetidae</taxon>
        <taxon>Pleosporales</taxon>
        <taxon>Pleosporineae</taxon>
        <taxon>Phaeosphaeriaceae</taxon>
        <taxon>Paraphoma</taxon>
    </lineage>
</organism>
<feature type="transmembrane region" description="Helical" evidence="2">
    <location>
        <begin position="75"/>
        <end position="97"/>
    </location>
</feature>
<protein>
    <submittedName>
        <fullName evidence="3">Uncharacterized protein</fullName>
    </submittedName>
</protein>
<feature type="region of interest" description="Disordered" evidence="1">
    <location>
        <begin position="49"/>
        <end position="69"/>
    </location>
</feature>
<dbReference type="Proteomes" id="UP000813461">
    <property type="component" value="Unassembled WGS sequence"/>
</dbReference>
<name>A0A8K0R4F7_9PLEO</name>
<reference evidence="3" key="1">
    <citation type="journal article" date="2021" name="Nat. Commun.">
        <title>Genetic determinants of endophytism in the Arabidopsis root mycobiome.</title>
        <authorList>
            <person name="Mesny F."/>
            <person name="Miyauchi S."/>
            <person name="Thiergart T."/>
            <person name="Pickel B."/>
            <person name="Atanasova L."/>
            <person name="Karlsson M."/>
            <person name="Huettel B."/>
            <person name="Barry K.W."/>
            <person name="Haridas S."/>
            <person name="Chen C."/>
            <person name="Bauer D."/>
            <person name="Andreopoulos W."/>
            <person name="Pangilinan J."/>
            <person name="LaButti K."/>
            <person name="Riley R."/>
            <person name="Lipzen A."/>
            <person name="Clum A."/>
            <person name="Drula E."/>
            <person name="Henrissat B."/>
            <person name="Kohler A."/>
            <person name="Grigoriev I.V."/>
            <person name="Martin F.M."/>
            <person name="Hacquard S."/>
        </authorList>
    </citation>
    <scope>NUCLEOTIDE SEQUENCE</scope>
    <source>
        <strain evidence="3">MPI-SDFR-AT-0120</strain>
    </source>
</reference>
<dbReference type="OrthoDB" id="3664019at2759"/>
<evidence type="ECO:0000256" key="2">
    <source>
        <dbReference type="SAM" id="Phobius"/>
    </source>
</evidence>
<keyword evidence="2" id="KW-1133">Transmembrane helix</keyword>
<evidence type="ECO:0000313" key="3">
    <source>
        <dbReference type="EMBL" id="KAH7087425.1"/>
    </source>
</evidence>
<keyword evidence="4" id="KW-1185">Reference proteome</keyword>
<evidence type="ECO:0000256" key="1">
    <source>
        <dbReference type="SAM" id="MobiDB-lite"/>
    </source>
</evidence>
<proteinExistence type="predicted"/>
<sequence length="268" mass="29589">MSPVQYTMRFAKRTNIGATPSPTAGAYPSAVLIRQDTATPSTPTSIAITTTVSNPSASDSATTHPSRGMSGGTKIGLAMIPVVVMLVGLYILFLFWFRKRRAARRSIRGSVSPPVPEKDISSYNSSIASRRRSSKVFHMSAFSTPIHDGRFREAQFLGERAPQQTKVAATKERKIQTTVVAAPTRSPHMVEAELDSPIDASSPFRLKRGDTVKRCSIGPELARLWPSPPTSVWLRPLNCSEEFLAPVTRRENSVYQQRPVRNIDERYS</sequence>
<feature type="compositionally biased region" description="Polar residues" evidence="1">
    <location>
        <begin position="52"/>
        <end position="65"/>
    </location>
</feature>
<evidence type="ECO:0000313" key="4">
    <source>
        <dbReference type="Proteomes" id="UP000813461"/>
    </source>
</evidence>
<dbReference type="EMBL" id="JAGMVJ010000009">
    <property type="protein sequence ID" value="KAH7087425.1"/>
    <property type="molecule type" value="Genomic_DNA"/>
</dbReference>
<keyword evidence="2" id="KW-0812">Transmembrane</keyword>
<keyword evidence="2" id="KW-0472">Membrane</keyword>
<accession>A0A8K0R4F7</accession>
<comment type="caution">
    <text evidence="3">The sequence shown here is derived from an EMBL/GenBank/DDBJ whole genome shotgun (WGS) entry which is preliminary data.</text>
</comment>
<dbReference type="AlphaFoldDB" id="A0A8K0R4F7"/>